<dbReference type="AlphaFoldDB" id="V5GX14"/>
<dbReference type="FunFam" id="2.30.180.10:FF:000032">
    <property type="entry name" value="Fasciclin domain-containing protein, putative"/>
    <property type="match status" value="1"/>
</dbReference>
<reference evidence="4" key="1">
    <citation type="journal article" date="2015" name="Sci. Rep.">
        <title>Tissue- and time-dependent transcription in Ixodes ricinus salivary glands and midguts when blood feeding on the vertebrate host.</title>
        <authorList>
            <person name="Kotsyfakis M."/>
            <person name="Schwarz A."/>
            <person name="Erhart J."/>
            <person name="Ribeiro J.M."/>
        </authorList>
    </citation>
    <scope>NUCLEOTIDE SEQUENCE</scope>
    <source>
        <tissue evidence="4">Salivary gland and midgut</tissue>
    </source>
</reference>
<keyword evidence="2" id="KW-0732">Signal</keyword>
<dbReference type="EMBL" id="GANP01015729">
    <property type="protein sequence ID" value="JAB68739.1"/>
    <property type="molecule type" value="mRNA"/>
</dbReference>
<evidence type="ECO:0000256" key="1">
    <source>
        <dbReference type="SAM" id="MobiDB-lite"/>
    </source>
</evidence>
<dbReference type="PANTHER" id="PTHR10900">
    <property type="entry name" value="PERIOSTIN-RELATED"/>
    <property type="match status" value="1"/>
</dbReference>
<dbReference type="PROSITE" id="PS50213">
    <property type="entry name" value="FAS1"/>
    <property type="match status" value="2"/>
</dbReference>
<feature type="region of interest" description="Disordered" evidence="1">
    <location>
        <begin position="254"/>
        <end position="283"/>
    </location>
</feature>
<proteinExistence type="evidence at transcript level"/>
<feature type="compositionally biased region" description="Basic and acidic residues" evidence="1">
    <location>
        <begin position="265"/>
        <end position="280"/>
    </location>
</feature>
<dbReference type="PANTHER" id="PTHR10900:SF77">
    <property type="entry name" value="FI19380P1"/>
    <property type="match status" value="1"/>
</dbReference>
<dbReference type="SUPFAM" id="SSF82153">
    <property type="entry name" value="FAS1 domain"/>
    <property type="match status" value="2"/>
</dbReference>
<name>V5GX14_IXORI</name>
<dbReference type="GO" id="GO:0005615">
    <property type="term" value="C:extracellular space"/>
    <property type="evidence" value="ECO:0007669"/>
    <property type="project" value="TreeGrafter"/>
</dbReference>
<feature type="signal peptide" evidence="2">
    <location>
        <begin position="1"/>
        <end position="18"/>
    </location>
</feature>
<evidence type="ECO:0000313" key="4">
    <source>
        <dbReference type="EMBL" id="JAB68739.1"/>
    </source>
</evidence>
<feature type="chain" id="PRO_5004737555" evidence="2">
    <location>
        <begin position="19"/>
        <end position="588"/>
    </location>
</feature>
<evidence type="ECO:0000256" key="2">
    <source>
        <dbReference type="SAM" id="SignalP"/>
    </source>
</evidence>
<dbReference type="Gene3D" id="2.30.180.10">
    <property type="entry name" value="FAS1 domain"/>
    <property type="match status" value="2"/>
</dbReference>
<dbReference type="InterPro" id="IPR000782">
    <property type="entry name" value="FAS1_domain"/>
</dbReference>
<sequence length="588" mass="63645">MDARAATLCCLLVVGALGQLTEPRLEAGGWQPVLSRAAATPGKPEPKLQILKSGGARSLPPKRDRSLGAEARHDIPAFYVWLPTELLDHIRPQGQNFAQLQSPAEYQRSRPNYLPNQNIDDIPIIAQNPNVGLRSPEDGGYSLQRGKGHSFRPPTELPRPQGYDMSGPGMTDDLPPFVGRPQSSKAGFSGDKPRRPSGGYGGVLPDGPKTTYNLGAKDNSQTFFKPPGQQREHKSYNGFDSGYQMPPGQGTFYSSGKPGGPAGRPVEEEHPEVNQLDPRRRPACSPVTSAAAAVTNLGNRSLRQVADSLGAAAFLDRVGITEGELLALTGQDGAYTLFLPSDESLDLISPQLLDKWRLERDSLQRALLNHILPSRIALEELHRGGTFATKAGNNAMVNVQRHTRGIVTVNGQRIVAADGSGPQGGIVHVISGVLSPAADRDVMTTIAECGKYEGFLTLATGTGVANMLKDGQHTLFLPSNDALSKVPADELKVYQKNVTALKEFLLYHIAEGIHYSHDLRDGQYLKSLYNDQPIRVSVNVDGCNRRLYEANNSPLYRADIPASNGVVHVIDWVLLPGDHKWCNGVVLP</sequence>
<dbReference type="Pfam" id="PF02469">
    <property type="entry name" value="Fasciclin"/>
    <property type="match status" value="2"/>
</dbReference>
<feature type="region of interest" description="Disordered" evidence="1">
    <location>
        <begin position="131"/>
        <end position="211"/>
    </location>
</feature>
<protein>
    <submittedName>
        <fullName evidence="4">Putative transforming growth factor</fullName>
    </submittedName>
</protein>
<dbReference type="InterPro" id="IPR050904">
    <property type="entry name" value="Adhesion/Biosynth-related"/>
</dbReference>
<organism evidence="4">
    <name type="scientific">Ixodes ricinus</name>
    <name type="common">Common tick</name>
    <name type="synonym">Acarus ricinus</name>
    <dbReference type="NCBI Taxonomy" id="34613"/>
    <lineage>
        <taxon>Eukaryota</taxon>
        <taxon>Metazoa</taxon>
        <taxon>Ecdysozoa</taxon>
        <taxon>Arthropoda</taxon>
        <taxon>Chelicerata</taxon>
        <taxon>Arachnida</taxon>
        <taxon>Acari</taxon>
        <taxon>Parasitiformes</taxon>
        <taxon>Ixodida</taxon>
        <taxon>Ixodoidea</taxon>
        <taxon>Ixodidae</taxon>
        <taxon>Ixodinae</taxon>
        <taxon>Ixodes</taxon>
    </lineage>
</organism>
<feature type="domain" description="FAS1" evidence="3">
    <location>
        <begin position="298"/>
        <end position="434"/>
    </location>
</feature>
<accession>V5GX14</accession>
<dbReference type="SMART" id="SM00554">
    <property type="entry name" value="FAS1"/>
    <property type="match status" value="2"/>
</dbReference>
<dbReference type="InterPro" id="IPR036378">
    <property type="entry name" value="FAS1_dom_sf"/>
</dbReference>
<feature type="domain" description="FAS1" evidence="3">
    <location>
        <begin position="439"/>
        <end position="574"/>
    </location>
</feature>
<evidence type="ECO:0000259" key="3">
    <source>
        <dbReference type="PROSITE" id="PS50213"/>
    </source>
</evidence>